<keyword evidence="4" id="KW-1185">Reference proteome</keyword>
<dbReference type="InterPro" id="IPR036390">
    <property type="entry name" value="WH_DNA-bd_sf"/>
</dbReference>
<dbReference type="InterPro" id="IPR036388">
    <property type="entry name" value="WH-like_DNA-bd_sf"/>
</dbReference>
<reference evidence="3 4" key="1">
    <citation type="submission" date="2024-11" db="EMBL/GenBank/DDBJ databases">
        <title>Chromosome-level genome assembly of the freshwater bivalve Anodonta woodiana.</title>
        <authorList>
            <person name="Chen X."/>
        </authorList>
    </citation>
    <scope>NUCLEOTIDE SEQUENCE [LARGE SCALE GENOMIC DNA]</scope>
    <source>
        <strain evidence="3">MN2024</strain>
        <tissue evidence="3">Gills</tissue>
    </source>
</reference>
<feature type="domain" description="S-adenosylmethionine-dependent methyltransferase Rv2258c-like winged HTH" evidence="2">
    <location>
        <begin position="23"/>
        <end position="89"/>
    </location>
</feature>
<dbReference type="SUPFAM" id="SSF46785">
    <property type="entry name" value="Winged helix' DNA-binding domain"/>
    <property type="match status" value="1"/>
</dbReference>
<dbReference type="AlphaFoldDB" id="A0ABD3WWU5"/>
<evidence type="ECO:0000259" key="2">
    <source>
        <dbReference type="Pfam" id="PF21320"/>
    </source>
</evidence>
<dbReference type="Gene3D" id="1.10.10.10">
    <property type="entry name" value="Winged helix-like DNA-binding domain superfamily/Winged helix DNA-binding domain"/>
    <property type="match status" value="1"/>
</dbReference>
<protein>
    <recommendedName>
        <fullName evidence="5">Methyltransferase domain-containing protein</fullName>
    </recommendedName>
</protein>
<dbReference type="PANTHER" id="PTHR45128">
    <property type="entry name" value="METHYLTRANSFERASE TYPE 11"/>
    <property type="match status" value="1"/>
</dbReference>
<sequence length="353" mass="39586">MLKTMEKSEFNGYLMNMFASGFTSLAIAIGRETGLFEVLCKADSAMTCKEIAEATKLKERYVKEWLGCMTSADIVLLDAQAQKYQVPVNYREGLLHGTGMSSGLVCWARRFDLLKEVLATDGPHGISYSADPKFFDWLHSFREQRKDYIVGMDVLPVIEELGMKQKLESGIKVVDIGCGPASISCAIAKHFPNSTFIGLEYDEAAVEKARDNIHKNGLRNISIEQGDALNLPESWTEQFDWVFVYDVMHDLPDPRRAMTEIRRILKADGICFLFEINAHSMHADNVGNKATAMLYAASMFVCLPSSMSQPPHIGYGACWGIEECEKALVESNLKVIMKKPTNDNIEYLFVCTR</sequence>
<organism evidence="3 4">
    <name type="scientific">Sinanodonta woodiana</name>
    <name type="common">Chinese pond mussel</name>
    <name type="synonym">Anodonta woodiana</name>
    <dbReference type="NCBI Taxonomy" id="1069815"/>
    <lineage>
        <taxon>Eukaryota</taxon>
        <taxon>Metazoa</taxon>
        <taxon>Spiralia</taxon>
        <taxon>Lophotrochozoa</taxon>
        <taxon>Mollusca</taxon>
        <taxon>Bivalvia</taxon>
        <taxon>Autobranchia</taxon>
        <taxon>Heteroconchia</taxon>
        <taxon>Palaeoheterodonta</taxon>
        <taxon>Unionida</taxon>
        <taxon>Unionoidea</taxon>
        <taxon>Unionidae</taxon>
        <taxon>Unioninae</taxon>
        <taxon>Sinanodonta</taxon>
    </lineage>
</organism>
<gene>
    <name evidence="3" type="ORF">ACJMK2_030785</name>
</gene>
<evidence type="ECO:0008006" key="5">
    <source>
        <dbReference type="Google" id="ProtNLM"/>
    </source>
</evidence>
<dbReference type="InterPro" id="IPR025714">
    <property type="entry name" value="Methyltranfer_dom"/>
</dbReference>
<dbReference type="EMBL" id="JBJQND010000004">
    <property type="protein sequence ID" value="KAL3878435.1"/>
    <property type="molecule type" value="Genomic_DNA"/>
</dbReference>
<evidence type="ECO:0000313" key="4">
    <source>
        <dbReference type="Proteomes" id="UP001634394"/>
    </source>
</evidence>
<proteinExistence type="predicted"/>
<dbReference type="Pfam" id="PF21320">
    <property type="entry name" value="WHD_Rv2258c"/>
    <property type="match status" value="1"/>
</dbReference>
<evidence type="ECO:0000313" key="3">
    <source>
        <dbReference type="EMBL" id="KAL3878435.1"/>
    </source>
</evidence>
<dbReference type="Proteomes" id="UP001634394">
    <property type="component" value="Unassembled WGS sequence"/>
</dbReference>
<dbReference type="SUPFAM" id="SSF53335">
    <property type="entry name" value="S-adenosyl-L-methionine-dependent methyltransferases"/>
    <property type="match status" value="1"/>
</dbReference>
<evidence type="ECO:0000259" key="1">
    <source>
        <dbReference type="Pfam" id="PF13847"/>
    </source>
</evidence>
<dbReference type="Gene3D" id="3.40.50.150">
    <property type="entry name" value="Vaccinia Virus protein VP39"/>
    <property type="match status" value="1"/>
</dbReference>
<dbReference type="InterPro" id="IPR053173">
    <property type="entry name" value="SAM-binding_MTase"/>
</dbReference>
<dbReference type="InterPro" id="IPR029063">
    <property type="entry name" value="SAM-dependent_MTases_sf"/>
</dbReference>
<comment type="caution">
    <text evidence="3">The sequence shown here is derived from an EMBL/GenBank/DDBJ whole genome shotgun (WGS) entry which is preliminary data.</text>
</comment>
<dbReference type="PANTHER" id="PTHR45128:SF1">
    <property type="entry name" value="S-ADENOSYLMETHIONINE-DEPENDENT METHYLTRANSFERASE RV2258C"/>
    <property type="match status" value="1"/>
</dbReference>
<dbReference type="Pfam" id="PF13847">
    <property type="entry name" value="Methyltransf_31"/>
    <property type="match status" value="1"/>
</dbReference>
<dbReference type="InterPro" id="IPR048711">
    <property type="entry name" value="WHD_Rv2258c"/>
</dbReference>
<dbReference type="CDD" id="cd02440">
    <property type="entry name" value="AdoMet_MTases"/>
    <property type="match status" value="1"/>
</dbReference>
<feature type="domain" description="Methyltransferase" evidence="1">
    <location>
        <begin position="168"/>
        <end position="290"/>
    </location>
</feature>
<name>A0ABD3WWU5_SINWO</name>
<accession>A0ABD3WWU5</accession>